<sequence length="42" mass="4786">VDPVVYKQRFSQQSSQSSTSSIVRRMSNQLQINSPAIQDDEM</sequence>
<reference evidence="2" key="1">
    <citation type="submission" date="2021-06" db="EMBL/GenBank/DDBJ databases">
        <authorList>
            <person name="Kallberg Y."/>
            <person name="Tangrot J."/>
            <person name="Rosling A."/>
        </authorList>
    </citation>
    <scope>NUCLEOTIDE SEQUENCE</scope>
    <source>
        <strain evidence="2">AZ414A</strain>
    </source>
</reference>
<feature type="region of interest" description="Disordered" evidence="1">
    <location>
        <begin position="1"/>
        <end position="42"/>
    </location>
</feature>
<dbReference type="Proteomes" id="UP000789706">
    <property type="component" value="Unassembled WGS sequence"/>
</dbReference>
<organism evidence="2 3">
    <name type="scientific">Diversispora eburnea</name>
    <dbReference type="NCBI Taxonomy" id="1213867"/>
    <lineage>
        <taxon>Eukaryota</taxon>
        <taxon>Fungi</taxon>
        <taxon>Fungi incertae sedis</taxon>
        <taxon>Mucoromycota</taxon>
        <taxon>Glomeromycotina</taxon>
        <taxon>Glomeromycetes</taxon>
        <taxon>Diversisporales</taxon>
        <taxon>Diversisporaceae</taxon>
        <taxon>Diversispora</taxon>
    </lineage>
</organism>
<name>A0A9N9DGS9_9GLOM</name>
<protein>
    <submittedName>
        <fullName evidence="2">3166_t:CDS:1</fullName>
    </submittedName>
</protein>
<evidence type="ECO:0000313" key="3">
    <source>
        <dbReference type="Proteomes" id="UP000789706"/>
    </source>
</evidence>
<comment type="caution">
    <text evidence="2">The sequence shown here is derived from an EMBL/GenBank/DDBJ whole genome shotgun (WGS) entry which is preliminary data.</text>
</comment>
<feature type="non-terminal residue" evidence="2">
    <location>
        <position position="42"/>
    </location>
</feature>
<dbReference type="AlphaFoldDB" id="A0A9N9DGS9"/>
<dbReference type="EMBL" id="CAJVPK010004247">
    <property type="protein sequence ID" value="CAG8635149.1"/>
    <property type="molecule type" value="Genomic_DNA"/>
</dbReference>
<evidence type="ECO:0000256" key="1">
    <source>
        <dbReference type="SAM" id="MobiDB-lite"/>
    </source>
</evidence>
<feature type="compositionally biased region" description="Polar residues" evidence="1">
    <location>
        <begin position="26"/>
        <end position="36"/>
    </location>
</feature>
<feature type="compositionally biased region" description="Low complexity" evidence="1">
    <location>
        <begin position="11"/>
        <end position="21"/>
    </location>
</feature>
<keyword evidence="3" id="KW-1185">Reference proteome</keyword>
<evidence type="ECO:0000313" key="2">
    <source>
        <dbReference type="EMBL" id="CAG8635149.1"/>
    </source>
</evidence>
<accession>A0A9N9DGS9</accession>
<gene>
    <name evidence="2" type="ORF">DEBURN_LOCUS10937</name>
</gene>
<feature type="non-terminal residue" evidence="2">
    <location>
        <position position="1"/>
    </location>
</feature>
<proteinExistence type="predicted"/>